<feature type="chain" id="PRO_5035177465" evidence="1">
    <location>
        <begin position="30"/>
        <end position="107"/>
    </location>
</feature>
<comment type="caution">
    <text evidence="2">The sequence shown here is derived from an EMBL/GenBank/DDBJ whole genome shotgun (WGS) entry which is preliminary data.</text>
</comment>
<evidence type="ECO:0000256" key="1">
    <source>
        <dbReference type="SAM" id="SignalP"/>
    </source>
</evidence>
<organism evidence="2 3">
    <name type="scientific">Zizania palustris</name>
    <name type="common">Northern wild rice</name>
    <dbReference type="NCBI Taxonomy" id="103762"/>
    <lineage>
        <taxon>Eukaryota</taxon>
        <taxon>Viridiplantae</taxon>
        <taxon>Streptophyta</taxon>
        <taxon>Embryophyta</taxon>
        <taxon>Tracheophyta</taxon>
        <taxon>Spermatophyta</taxon>
        <taxon>Magnoliopsida</taxon>
        <taxon>Liliopsida</taxon>
        <taxon>Poales</taxon>
        <taxon>Poaceae</taxon>
        <taxon>BOP clade</taxon>
        <taxon>Oryzoideae</taxon>
        <taxon>Oryzeae</taxon>
        <taxon>Zizaniinae</taxon>
        <taxon>Zizania</taxon>
    </lineage>
</organism>
<evidence type="ECO:0000313" key="3">
    <source>
        <dbReference type="Proteomes" id="UP000729402"/>
    </source>
</evidence>
<proteinExistence type="predicted"/>
<gene>
    <name evidence="2" type="ORF">GUJ93_ZPchr0008g13704</name>
</gene>
<protein>
    <submittedName>
        <fullName evidence="2">Uncharacterized protein</fullName>
    </submittedName>
</protein>
<feature type="signal peptide" evidence="1">
    <location>
        <begin position="1"/>
        <end position="29"/>
    </location>
</feature>
<evidence type="ECO:0000313" key="2">
    <source>
        <dbReference type="EMBL" id="KAG8046803.1"/>
    </source>
</evidence>
<reference evidence="2" key="2">
    <citation type="submission" date="2021-02" db="EMBL/GenBank/DDBJ databases">
        <authorList>
            <person name="Kimball J.A."/>
            <person name="Haas M.W."/>
            <person name="Macchietto M."/>
            <person name="Kono T."/>
            <person name="Duquette J."/>
            <person name="Shao M."/>
        </authorList>
    </citation>
    <scope>NUCLEOTIDE SEQUENCE</scope>
    <source>
        <tissue evidence="2">Fresh leaf tissue</tissue>
    </source>
</reference>
<reference evidence="2" key="1">
    <citation type="journal article" date="2021" name="bioRxiv">
        <title>Whole Genome Assembly and Annotation of Northern Wild Rice, Zizania palustris L., Supports a Whole Genome Duplication in the Zizania Genus.</title>
        <authorList>
            <person name="Haas M."/>
            <person name="Kono T."/>
            <person name="Macchietto M."/>
            <person name="Millas R."/>
            <person name="McGilp L."/>
            <person name="Shao M."/>
            <person name="Duquette J."/>
            <person name="Hirsch C.N."/>
            <person name="Kimball J."/>
        </authorList>
    </citation>
    <scope>NUCLEOTIDE SEQUENCE</scope>
    <source>
        <tissue evidence="2">Fresh leaf tissue</tissue>
    </source>
</reference>
<name>A0A8J5VGK9_ZIZPA</name>
<keyword evidence="1" id="KW-0732">Signal</keyword>
<sequence length="107" mass="11469">MASTTLFLEQSALLLRLLLLQAAVKQLKAGIFQTWFEWRTGRSSNNNALVTAHTSSPPLVWSVRESPDAFQLSNCSVAGLSDSGVANGQLAMDAGMGPEEDEDAACR</sequence>
<keyword evidence="3" id="KW-1185">Reference proteome</keyword>
<accession>A0A8J5VGK9</accession>
<dbReference type="EMBL" id="JAAALK010000290">
    <property type="protein sequence ID" value="KAG8046803.1"/>
    <property type="molecule type" value="Genomic_DNA"/>
</dbReference>
<dbReference type="AlphaFoldDB" id="A0A8J5VGK9"/>
<dbReference type="Proteomes" id="UP000729402">
    <property type="component" value="Unassembled WGS sequence"/>
</dbReference>